<accession>B4D931</accession>
<dbReference type="Proteomes" id="UP000005824">
    <property type="component" value="Unassembled WGS sequence"/>
</dbReference>
<gene>
    <name evidence="1" type="ORF">CfE428DRAFT_5421</name>
</gene>
<dbReference type="Gene3D" id="3.10.450.50">
    <property type="match status" value="1"/>
</dbReference>
<protein>
    <recommendedName>
        <fullName evidence="3">DUF1579 domain-containing protein</fullName>
    </recommendedName>
</protein>
<dbReference type="PROSITE" id="PS51257">
    <property type="entry name" value="PROKAR_LIPOPROTEIN"/>
    <property type="match status" value="1"/>
</dbReference>
<dbReference type="InParanoid" id="B4D931"/>
<evidence type="ECO:0000313" key="2">
    <source>
        <dbReference type="Proteomes" id="UP000005824"/>
    </source>
</evidence>
<keyword evidence="2" id="KW-1185">Reference proteome</keyword>
<evidence type="ECO:0000313" key="1">
    <source>
        <dbReference type="EMBL" id="EDY17076.1"/>
    </source>
</evidence>
<dbReference type="eggNOG" id="ENOG502ZDCX">
    <property type="taxonomic scope" value="Bacteria"/>
</dbReference>
<reference evidence="1 2" key="1">
    <citation type="journal article" date="2011" name="J. Bacteriol.">
        <title>Genome sequence of Chthoniobacter flavus Ellin428, an aerobic heterotrophic soil bacterium.</title>
        <authorList>
            <person name="Kant R."/>
            <person name="van Passel M.W."/>
            <person name="Palva A."/>
            <person name="Lucas S."/>
            <person name="Lapidus A."/>
            <person name="Glavina Del Rio T."/>
            <person name="Dalin E."/>
            <person name="Tice H."/>
            <person name="Bruce D."/>
            <person name="Goodwin L."/>
            <person name="Pitluck S."/>
            <person name="Larimer F.W."/>
            <person name="Land M.L."/>
            <person name="Hauser L."/>
            <person name="Sangwan P."/>
            <person name="de Vos W.M."/>
            <person name="Janssen P.H."/>
            <person name="Smidt H."/>
        </authorList>
    </citation>
    <scope>NUCLEOTIDE SEQUENCE [LARGE SCALE GENOMIC DNA]</scope>
    <source>
        <strain evidence="1 2">Ellin428</strain>
    </source>
</reference>
<dbReference type="EMBL" id="ABVL01000024">
    <property type="protein sequence ID" value="EDY17076.1"/>
    <property type="molecule type" value="Genomic_DNA"/>
</dbReference>
<sequence>MKPVVLTVTIPATVLSCQVNAGDDVAAGPSPEIPELKALNHYAGQWEDEISGRPGVRRTEVGEWILNGRFLRQSWSTQSSDGSPPAQGLTLMTFDVETKVYRSWGFLATGTVIENSGTWDETTQTFTWGHRLMDTTETVTTKASFPSENSQAWYIVKTDENHKIVREVTGRSIRQSPTVLHAA</sequence>
<comment type="caution">
    <text evidence="1">The sequence shown here is derived from an EMBL/GenBank/DDBJ whole genome shotgun (WGS) entry which is preliminary data.</text>
</comment>
<dbReference type="RefSeq" id="WP_006982742.1">
    <property type="nucleotide sequence ID" value="NZ_ABVL01000024.1"/>
</dbReference>
<evidence type="ECO:0008006" key="3">
    <source>
        <dbReference type="Google" id="ProtNLM"/>
    </source>
</evidence>
<name>B4D931_9BACT</name>
<dbReference type="AlphaFoldDB" id="B4D931"/>
<proteinExistence type="predicted"/>
<organism evidence="1 2">
    <name type="scientific">Chthoniobacter flavus Ellin428</name>
    <dbReference type="NCBI Taxonomy" id="497964"/>
    <lineage>
        <taxon>Bacteria</taxon>
        <taxon>Pseudomonadati</taxon>
        <taxon>Verrucomicrobiota</taxon>
        <taxon>Spartobacteria</taxon>
        <taxon>Chthoniobacterales</taxon>
        <taxon>Chthoniobacteraceae</taxon>
        <taxon>Chthoniobacter</taxon>
    </lineage>
</organism>